<dbReference type="EMBL" id="UINC01157851">
    <property type="protein sequence ID" value="SVD55068.1"/>
    <property type="molecule type" value="Genomic_DNA"/>
</dbReference>
<feature type="domain" description="Calcineurin-like phosphoesterase" evidence="1">
    <location>
        <begin position="9"/>
        <end position="148"/>
    </location>
</feature>
<sequence>KLMSEMKYDAVTIGNHDFDNGLSGLHKKLPHAKFPFLCANYDFSDTLLNGKFESYKVFKKAGLKIGVFGIGIQLKGLVPKALYGNTIYANPVEKSNHYANHLKNELGCDLVICLSHLGYKYKSGEISDFILAEQTKNIDLIIGGHTHTFLNTPVSKINNEQKQMLISQVGWAGIKVGQIDYFFSQKKVIKNFFGASISVKNKQKWS</sequence>
<name>A0A382WAB1_9ZZZZ</name>
<organism evidence="2">
    <name type="scientific">marine metagenome</name>
    <dbReference type="NCBI Taxonomy" id="408172"/>
    <lineage>
        <taxon>unclassified sequences</taxon>
        <taxon>metagenomes</taxon>
        <taxon>ecological metagenomes</taxon>
    </lineage>
</organism>
<dbReference type="GO" id="GO:0009166">
    <property type="term" value="P:nucleotide catabolic process"/>
    <property type="evidence" value="ECO:0007669"/>
    <property type="project" value="InterPro"/>
</dbReference>
<dbReference type="SUPFAM" id="SSF56300">
    <property type="entry name" value="Metallo-dependent phosphatases"/>
    <property type="match status" value="1"/>
</dbReference>
<accession>A0A382WAB1</accession>
<dbReference type="GO" id="GO:0016787">
    <property type="term" value="F:hydrolase activity"/>
    <property type="evidence" value="ECO:0007669"/>
    <property type="project" value="InterPro"/>
</dbReference>
<evidence type="ECO:0000313" key="2">
    <source>
        <dbReference type="EMBL" id="SVD55068.1"/>
    </source>
</evidence>
<proteinExistence type="predicted"/>
<dbReference type="PANTHER" id="PTHR11575">
    <property type="entry name" value="5'-NUCLEOTIDASE-RELATED"/>
    <property type="match status" value="1"/>
</dbReference>
<dbReference type="Gene3D" id="3.60.21.10">
    <property type="match status" value="1"/>
</dbReference>
<evidence type="ECO:0000259" key="1">
    <source>
        <dbReference type="Pfam" id="PF00149"/>
    </source>
</evidence>
<feature type="non-terminal residue" evidence="2">
    <location>
        <position position="1"/>
    </location>
</feature>
<dbReference type="InterPro" id="IPR004843">
    <property type="entry name" value="Calcineurin-like_PHP"/>
</dbReference>
<dbReference type="PRINTS" id="PR01607">
    <property type="entry name" value="APYRASEFAMLY"/>
</dbReference>
<dbReference type="InterPro" id="IPR006179">
    <property type="entry name" value="5_nucleotidase/apyrase"/>
</dbReference>
<reference evidence="2" key="1">
    <citation type="submission" date="2018-05" db="EMBL/GenBank/DDBJ databases">
        <authorList>
            <person name="Lanie J.A."/>
            <person name="Ng W.-L."/>
            <person name="Kazmierczak K.M."/>
            <person name="Andrzejewski T.M."/>
            <person name="Davidsen T.M."/>
            <person name="Wayne K.J."/>
            <person name="Tettelin H."/>
            <person name="Glass J.I."/>
            <person name="Rusch D."/>
            <person name="Podicherti R."/>
            <person name="Tsui H.-C.T."/>
            <person name="Winkler M.E."/>
        </authorList>
    </citation>
    <scope>NUCLEOTIDE SEQUENCE</scope>
</reference>
<protein>
    <recommendedName>
        <fullName evidence="1">Calcineurin-like phosphoesterase domain-containing protein</fullName>
    </recommendedName>
</protein>
<dbReference type="InterPro" id="IPR029052">
    <property type="entry name" value="Metallo-depent_PP-like"/>
</dbReference>
<gene>
    <name evidence="2" type="ORF">METZ01_LOCUS407922</name>
</gene>
<dbReference type="Pfam" id="PF00149">
    <property type="entry name" value="Metallophos"/>
    <property type="match status" value="1"/>
</dbReference>
<dbReference type="AlphaFoldDB" id="A0A382WAB1"/>
<dbReference type="PANTHER" id="PTHR11575:SF24">
    <property type="entry name" value="5'-NUCLEOTIDASE"/>
    <property type="match status" value="1"/>
</dbReference>